<gene>
    <name evidence="5" type="primary">ORF49392</name>
</gene>
<reference evidence="5" key="1">
    <citation type="submission" date="2014-12" db="EMBL/GenBank/DDBJ databases">
        <title>Insight into the proteome of Arion vulgaris.</title>
        <authorList>
            <person name="Aradska J."/>
            <person name="Bulat T."/>
            <person name="Smidak R."/>
            <person name="Sarate P."/>
            <person name="Gangsoo J."/>
            <person name="Sialana F."/>
            <person name="Bilban M."/>
            <person name="Lubec G."/>
        </authorList>
    </citation>
    <scope>NUCLEOTIDE SEQUENCE</scope>
    <source>
        <tissue evidence="5">Skin</tissue>
    </source>
</reference>
<sequence length="248" mass="29250">DFKMAVPFVVFQAQFVKIVQTCSRSKSLQKCPYMLLPQISAYLQQTARMSQYDKRHLPPILDKEELAKELPENDLRRHRPIKAAVTDDSVSPLFYDQEIQKFTNIMMKDSKKERVREIMLKLFENLKHMQVERYHKAETEKERSEIECRPTVLFKQAVENCKPLLMPKRVVKGGIAYKVPVSASTKQQQFRAMKWLIESCRDKERRIPMEDKLAMEILDACNHKGKAIRRKQEIHKICESNRAYAHLQ</sequence>
<evidence type="ECO:0000256" key="3">
    <source>
        <dbReference type="ARBA" id="ARBA00023274"/>
    </source>
</evidence>
<comment type="similarity">
    <text evidence="1">Belongs to the universal ribosomal protein uS7 family.</text>
</comment>
<dbReference type="PANTHER" id="PTHR11205">
    <property type="entry name" value="RIBOSOMAL PROTEIN S7"/>
    <property type="match status" value="1"/>
</dbReference>
<accession>A0A0B6Z524</accession>
<dbReference type="Gene3D" id="1.10.455.10">
    <property type="entry name" value="Ribosomal protein S7 domain"/>
    <property type="match status" value="1"/>
</dbReference>
<dbReference type="EMBL" id="HACG01016899">
    <property type="protein sequence ID" value="CEK63764.1"/>
    <property type="molecule type" value="Transcribed_RNA"/>
</dbReference>
<protein>
    <recommendedName>
        <fullName evidence="4">Small ribosomal subunit protein uS7 domain-containing protein</fullName>
    </recommendedName>
</protein>
<dbReference type="GO" id="GO:0005840">
    <property type="term" value="C:ribosome"/>
    <property type="evidence" value="ECO:0007669"/>
    <property type="project" value="UniProtKB-KW"/>
</dbReference>
<dbReference type="Pfam" id="PF00177">
    <property type="entry name" value="Ribosomal_S7"/>
    <property type="match status" value="1"/>
</dbReference>
<feature type="non-terminal residue" evidence="5">
    <location>
        <position position="1"/>
    </location>
</feature>
<dbReference type="AlphaFoldDB" id="A0A0B6Z524"/>
<dbReference type="SUPFAM" id="SSF47973">
    <property type="entry name" value="Ribosomal protein S7"/>
    <property type="match status" value="1"/>
</dbReference>
<keyword evidence="2" id="KW-0689">Ribosomal protein</keyword>
<feature type="domain" description="Small ribosomal subunit protein uS7" evidence="4">
    <location>
        <begin position="77"/>
        <end position="242"/>
    </location>
</feature>
<name>A0A0B6Z524_9EUPU</name>
<evidence type="ECO:0000256" key="2">
    <source>
        <dbReference type="ARBA" id="ARBA00022980"/>
    </source>
</evidence>
<organism evidence="5">
    <name type="scientific">Arion vulgaris</name>
    <dbReference type="NCBI Taxonomy" id="1028688"/>
    <lineage>
        <taxon>Eukaryota</taxon>
        <taxon>Metazoa</taxon>
        <taxon>Spiralia</taxon>
        <taxon>Lophotrochozoa</taxon>
        <taxon>Mollusca</taxon>
        <taxon>Gastropoda</taxon>
        <taxon>Heterobranchia</taxon>
        <taxon>Euthyneura</taxon>
        <taxon>Panpulmonata</taxon>
        <taxon>Eupulmonata</taxon>
        <taxon>Stylommatophora</taxon>
        <taxon>Helicina</taxon>
        <taxon>Arionoidea</taxon>
        <taxon>Arionidae</taxon>
        <taxon>Arion</taxon>
    </lineage>
</organism>
<dbReference type="InterPro" id="IPR036823">
    <property type="entry name" value="Ribosomal_uS7_dom_sf"/>
</dbReference>
<evidence type="ECO:0000256" key="1">
    <source>
        <dbReference type="ARBA" id="ARBA00007151"/>
    </source>
</evidence>
<evidence type="ECO:0000259" key="4">
    <source>
        <dbReference type="Pfam" id="PF00177"/>
    </source>
</evidence>
<dbReference type="CDD" id="cd14870">
    <property type="entry name" value="uS7_Mitochondria_Mammalian"/>
    <property type="match status" value="1"/>
</dbReference>
<dbReference type="GO" id="GO:0006412">
    <property type="term" value="P:translation"/>
    <property type="evidence" value="ECO:0007669"/>
    <property type="project" value="InterPro"/>
</dbReference>
<proteinExistence type="inferred from homology"/>
<evidence type="ECO:0000313" key="5">
    <source>
        <dbReference type="EMBL" id="CEK63764.1"/>
    </source>
</evidence>
<dbReference type="InterPro" id="IPR023798">
    <property type="entry name" value="Ribosomal_uS7_dom"/>
</dbReference>
<dbReference type="GO" id="GO:1990904">
    <property type="term" value="C:ribonucleoprotein complex"/>
    <property type="evidence" value="ECO:0007669"/>
    <property type="project" value="UniProtKB-KW"/>
</dbReference>
<keyword evidence="3" id="KW-0687">Ribonucleoprotein</keyword>
<dbReference type="InterPro" id="IPR000235">
    <property type="entry name" value="Ribosomal_uS7"/>
</dbReference>